<feature type="compositionally biased region" description="Low complexity" evidence="1">
    <location>
        <begin position="61"/>
        <end position="71"/>
    </location>
</feature>
<dbReference type="EMBL" id="CP073721">
    <property type="protein sequence ID" value="UWZ37839.1"/>
    <property type="molecule type" value="Genomic_DNA"/>
</dbReference>
<dbReference type="RefSeq" id="WP_260727203.1">
    <property type="nucleotide sequence ID" value="NZ_BAAABS010000033.1"/>
</dbReference>
<name>A0ABY5Z712_9ACTN</name>
<keyword evidence="3" id="KW-1185">Reference proteome</keyword>
<gene>
    <name evidence="2" type="ORF">Drose_06075</name>
</gene>
<dbReference type="Pfam" id="PF16945">
    <property type="entry name" value="Phage_r1t_holin"/>
    <property type="match status" value="1"/>
</dbReference>
<evidence type="ECO:0000256" key="1">
    <source>
        <dbReference type="SAM" id="MobiDB-lite"/>
    </source>
</evidence>
<evidence type="ECO:0000313" key="3">
    <source>
        <dbReference type="Proteomes" id="UP001058271"/>
    </source>
</evidence>
<dbReference type="InterPro" id="IPR020109">
    <property type="entry name" value="Holin_r1t"/>
</dbReference>
<proteinExistence type="predicted"/>
<organism evidence="2 3">
    <name type="scientific">Dactylosporangium roseum</name>
    <dbReference type="NCBI Taxonomy" id="47989"/>
    <lineage>
        <taxon>Bacteria</taxon>
        <taxon>Bacillati</taxon>
        <taxon>Actinomycetota</taxon>
        <taxon>Actinomycetes</taxon>
        <taxon>Micromonosporales</taxon>
        <taxon>Micromonosporaceae</taxon>
        <taxon>Dactylosporangium</taxon>
    </lineage>
</organism>
<protein>
    <submittedName>
        <fullName evidence="2">Holin</fullName>
    </submittedName>
</protein>
<dbReference type="Proteomes" id="UP001058271">
    <property type="component" value="Chromosome"/>
</dbReference>
<reference evidence="2" key="1">
    <citation type="submission" date="2021-04" db="EMBL/GenBank/DDBJ databases">
        <title>Biosynthetic gene clusters of Dactylosporangioum roseum.</title>
        <authorList>
            <person name="Hartkoorn R.C."/>
            <person name="Beaudoing E."/>
            <person name="Hot D."/>
            <person name="Moureu S."/>
        </authorList>
    </citation>
    <scope>NUCLEOTIDE SEQUENCE</scope>
    <source>
        <strain evidence="2">NRRL B-16295</strain>
    </source>
</reference>
<evidence type="ECO:0000313" key="2">
    <source>
        <dbReference type="EMBL" id="UWZ37839.1"/>
    </source>
</evidence>
<sequence>MFTASFWKAAAERAVKTFAQAGLALLTGDGLGVLDVDWGQVGSVGLLAAIASVLTSIVSSGVGPVGSPSVVEDSKATDAA</sequence>
<feature type="region of interest" description="Disordered" evidence="1">
    <location>
        <begin position="61"/>
        <end position="80"/>
    </location>
</feature>
<accession>A0ABY5Z712</accession>